<dbReference type="NCBIfam" id="TIGR00813">
    <property type="entry name" value="sss"/>
    <property type="match status" value="1"/>
</dbReference>
<dbReference type="Pfam" id="PF00474">
    <property type="entry name" value="SSF"/>
    <property type="match status" value="1"/>
</dbReference>
<dbReference type="GO" id="GO:0005412">
    <property type="term" value="F:D-glucose:sodium symporter activity"/>
    <property type="evidence" value="ECO:0007669"/>
    <property type="project" value="TreeGrafter"/>
</dbReference>
<sequence length="688" mass="75738">MTEELQVTESEKISFIDVADLCWTVVTRKGQDENLSNSPKYGNIKKGNEKMSSTFHWGDWLVIAFYFVFTICIGLVAKFRKGKRGTEETAEGYFLAGRTLTWWMVGGSLFASNIGGTHFVGIAGDGAATGIAVVAYEWQASWILLLLGYVFVPIYLKGGVFTMPEYLKNRYKSTAIQLFMTVVALVSYVFTKISVDIYAGSLYFREATGTNIYISAVIILAITALYVILGGLEAVTYTDVLQCSIMLIGAVILTIMGFNEIGGIDALWDKFPLVAGHYSNNLTLPTNVSTNVSIDAPINASNCYTVTPYWANMFRPIDDPDYPWLGLWLSLPIIGIWYWCTDQVIVQRTLASKSLAHAKGGTILAGFLKVIPMFIMVMPGMISRILYPDSVGCSDAKTCEKACGNELGCSNEAYPKLVFNLLPSGLTGLMMAVMIAAVMSSLSSVYNSCSTIFTVDIWQYIRPRAGEREKLIVGRLVVVSLVGLGVVWLPFIDSGSGSRLFKYIQTIQALLGSPIMAVFSIGILWPRANGWGGLGGLVFGTILGVVRFITEYVYPAPKCGEVDDRPGFVSMNFMYFGVILFVATAVVIIVLSLLTAPIPKEELAGLTWATIREKKQARNVKPEVNVASDDYEMSHNGVANVKMSDHQIESELVVEEDILHQTTSEKIITMIGSILLLLTLAFLWIWYR</sequence>
<protein>
    <submittedName>
        <fullName evidence="7">Sodium glucose cotransporter 5-like</fullName>
    </submittedName>
</protein>
<evidence type="ECO:0000313" key="8">
    <source>
        <dbReference type="Proteomes" id="UP001152795"/>
    </source>
</evidence>
<dbReference type="PANTHER" id="PTHR11819">
    <property type="entry name" value="SOLUTE CARRIER FAMILY 5"/>
    <property type="match status" value="1"/>
</dbReference>
<dbReference type="Gene3D" id="1.20.1730.10">
    <property type="entry name" value="Sodium/glucose cotransporter"/>
    <property type="match status" value="1"/>
</dbReference>
<dbReference type="GO" id="GO:0005886">
    <property type="term" value="C:plasma membrane"/>
    <property type="evidence" value="ECO:0007669"/>
    <property type="project" value="TreeGrafter"/>
</dbReference>
<dbReference type="InterPro" id="IPR038377">
    <property type="entry name" value="Na/Glc_symporter_sf"/>
</dbReference>
<keyword evidence="8" id="KW-1185">Reference proteome</keyword>
<evidence type="ECO:0000256" key="2">
    <source>
        <dbReference type="ARBA" id="ARBA00006434"/>
    </source>
</evidence>
<dbReference type="PROSITE" id="PS50283">
    <property type="entry name" value="NA_SOLUT_SYMP_3"/>
    <property type="match status" value="1"/>
</dbReference>
<organism evidence="7 8">
    <name type="scientific">Paramuricea clavata</name>
    <name type="common">Red gorgonian</name>
    <name type="synonym">Violescent sea-whip</name>
    <dbReference type="NCBI Taxonomy" id="317549"/>
    <lineage>
        <taxon>Eukaryota</taxon>
        <taxon>Metazoa</taxon>
        <taxon>Cnidaria</taxon>
        <taxon>Anthozoa</taxon>
        <taxon>Octocorallia</taxon>
        <taxon>Malacalcyonacea</taxon>
        <taxon>Plexauridae</taxon>
        <taxon>Paramuricea</taxon>
    </lineage>
</organism>
<dbReference type="InterPro" id="IPR018212">
    <property type="entry name" value="Na/solute_symporter_CS"/>
</dbReference>
<evidence type="ECO:0000313" key="7">
    <source>
        <dbReference type="EMBL" id="CAB4009904.1"/>
    </source>
</evidence>
<keyword evidence="5" id="KW-0472">Membrane</keyword>
<dbReference type="EMBL" id="CACRXK020006611">
    <property type="protein sequence ID" value="CAB4009904.1"/>
    <property type="molecule type" value="Genomic_DNA"/>
</dbReference>
<dbReference type="PROSITE" id="PS00456">
    <property type="entry name" value="NA_SOLUT_SYMP_1"/>
    <property type="match status" value="1"/>
</dbReference>
<keyword evidence="4" id="KW-1133">Transmembrane helix</keyword>
<dbReference type="InterPro" id="IPR001734">
    <property type="entry name" value="Na/solute_symporter"/>
</dbReference>
<accession>A0A7D9ILR9</accession>
<evidence type="ECO:0000256" key="1">
    <source>
        <dbReference type="ARBA" id="ARBA00004141"/>
    </source>
</evidence>
<dbReference type="AlphaFoldDB" id="A0A7D9ILR9"/>
<keyword evidence="3" id="KW-0812">Transmembrane</keyword>
<dbReference type="CDD" id="cd10329">
    <property type="entry name" value="SLC5sbd_SGLT1-like"/>
    <property type="match status" value="1"/>
</dbReference>
<evidence type="ECO:0000256" key="5">
    <source>
        <dbReference type="ARBA" id="ARBA00023136"/>
    </source>
</evidence>
<comment type="subcellular location">
    <subcellularLocation>
        <location evidence="1">Membrane</location>
        <topology evidence="1">Multi-pass membrane protein</topology>
    </subcellularLocation>
</comment>
<name>A0A7D9ILR9_PARCT</name>
<evidence type="ECO:0000256" key="4">
    <source>
        <dbReference type="ARBA" id="ARBA00022989"/>
    </source>
</evidence>
<comment type="similarity">
    <text evidence="2 6">Belongs to the sodium:solute symporter (SSF) (TC 2.A.21) family.</text>
</comment>
<gene>
    <name evidence="7" type="ORF">PACLA_8A019969</name>
</gene>
<dbReference type="OrthoDB" id="6132759at2759"/>
<evidence type="ECO:0000256" key="3">
    <source>
        <dbReference type="ARBA" id="ARBA00022692"/>
    </source>
</evidence>
<dbReference type="Proteomes" id="UP001152795">
    <property type="component" value="Unassembled WGS sequence"/>
</dbReference>
<evidence type="ECO:0000256" key="6">
    <source>
        <dbReference type="RuleBase" id="RU362091"/>
    </source>
</evidence>
<dbReference type="PANTHER" id="PTHR11819:SF195">
    <property type="entry name" value="SODIUM_GLUCOSE COTRANSPORTER 4"/>
    <property type="match status" value="1"/>
</dbReference>
<reference evidence="7" key="1">
    <citation type="submission" date="2020-04" db="EMBL/GenBank/DDBJ databases">
        <authorList>
            <person name="Alioto T."/>
            <person name="Alioto T."/>
            <person name="Gomez Garrido J."/>
        </authorList>
    </citation>
    <scope>NUCLEOTIDE SEQUENCE</scope>
    <source>
        <strain evidence="7">A484AB</strain>
    </source>
</reference>
<proteinExistence type="inferred from homology"/>
<comment type="caution">
    <text evidence="7">The sequence shown here is derived from an EMBL/GenBank/DDBJ whole genome shotgun (WGS) entry which is preliminary data.</text>
</comment>